<protein>
    <submittedName>
        <fullName evidence="1">Uncharacterized protein</fullName>
    </submittedName>
</protein>
<keyword evidence="2" id="KW-1185">Reference proteome</keyword>
<dbReference type="EMBL" id="FONN01000010">
    <property type="protein sequence ID" value="SFE97095.1"/>
    <property type="molecule type" value="Genomic_DNA"/>
</dbReference>
<gene>
    <name evidence="1" type="ORF">SAMN04487969_11092</name>
</gene>
<proteinExistence type="predicted"/>
<reference evidence="2" key="1">
    <citation type="submission" date="2016-10" db="EMBL/GenBank/DDBJ databases">
        <authorList>
            <person name="Varghese N."/>
            <person name="Submissions S."/>
        </authorList>
    </citation>
    <scope>NUCLEOTIDE SEQUENCE [LARGE SCALE GENOMIC DNA]</scope>
    <source>
        <strain evidence="2">CGMCC 1.10223</strain>
    </source>
</reference>
<accession>A0A1I2EW75</accession>
<evidence type="ECO:0000313" key="2">
    <source>
        <dbReference type="Proteomes" id="UP000183410"/>
    </source>
</evidence>
<name>A0A1I2EW75_9BACL</name>
<dbReference type="RefSeq" id="WP_046229095.1">
    <property type="nucleotide sequence ID" value="NZ_FONN01000010.1"/>
</dbReference>
<dbReference type="AlphaFoldDB" id="A0A1I2EW75"/>
<sequence>MDDVLFGEKRIPSQGVGKPFLMIRADETIAGTSAMSDEYIADMGTTRSEVENTMKRFTRDMRL</sequence>
<organism evidence="1 2">
    <name type="scientific">Paenibacillus algorifonticola</name>
    <dbReference type="NCBI Taxonomy" id="684063"/>
    <lineage>
        <taxon>Bacteria</taxon>
        <taxon>Bacillati</taxon>
        <taxon>Bacillota</taxon>
        <taxon>Bacilli</taxon>
        <taxon>Bacillales</taxon>
        <taxon>Paenibacillaceae</taxon>
        <taxon>Paenibacillus</taxon>
    </lineage>
</organism>
<dbReference type="Proteomes" id="UP000183410">
    <property type="component" value="Unassembled WGS sequence"/>
</dbReference>
<evidence type="ECO:0000313" key="1">
    <source>
        <dbReference type="EMBL" id="SFE97095.1"/>
    </source>
</evidence>